<dbReference type="Proteomes" id="UP001447857">
    <property type="component" value="Chromosome"/>
</dbReference>
<name>A0ABZ2Q7T3_9FLAO</name>
<organism evidence="1 2">
    <name type="scientific">Flavobacterium ginsenosidimutans</name>
    <dbReference type="NCBI Taxonomy" id="687844"/>
    <lineage>
        <taxon>Bacteria</taxon>
        <taxon>Pseudomonadati</taxon>
        <taxon>Bacteroidota</taxon>
        <taxon>Flavobacteriia</taxon>
        <taxon>Flavobacteriales</taxon>
        <taxon>Flavobacteriaceae</taxon>
        <taxon>Flavobacterium</taxon>
    </lineage>
</organism>
<accession>A0ABZ2Q7T3</accession>
<proteinExistence type="predicted"/>
<evidence type="ECO:0000313" key="2">
    <source>
        <dbReference type="Proteomes" id="UP001447857"/>
    </source>
</evidence>
<dbReference type="EMBL" id="CP147988">
    <property type="protein sequence ID" value="WXK50172.1"/>
    <property type="molecule type" value="Genomic_DNA"/>
</dbReference>
<reference evidence="1 2" key="1">
    <citation type="submission" date="2024-02" db="EMBL/GenBank/DDBJ databases">
        <title>complete genome of Flavobacterium ginsenosidimutans Str. YTB16.</title>
        <authorList>
            <person name="Wang Q."/>
        </authorList>
    </citation>
    <scope>NUCLEOTIDE SEQUENCE [LARGE SCALE GENOMIC DNA]</scope>
    <source>
        <strain evidence="1 2">YTB16</strain>
    </source>
</reference>
<dbReference type="InterPro" id="IPR046902">
    <property type="entry name" value="ABC-3C_MC4"/>
</dbReference>
<dbReference type="RefSeq" id="WP_338840571.1">
    <property type="nucleotide sequence ID" value="NZ_CP147988.1"/>
</dbReference>
<evidence type="ECO:0000313" key="1">
    <source>
        <dbReference type="EMBL" id="WXK50172.1"/>
    </source>
</evidence>
<keyword evidence="2" id="KW-1185">Reference proteome</keyword>
<gene>
    <name evidence="1" type="ORF">V6624_00780</name>
</gene>
<dbReference type="Pfam" id="PF20290">
    <property type="entry name" value="MC4"/>
    <property type="match status" value="1"/>
</dbReference>
<protein>
    <submittedName>
        <fullName evidence="1">ABC-three component system middle component 4</fullName>
    </submittedName>
</protein>
<sequence length="175" mass="20507">MNLPFYIPDSELNFRLGKLLLIFQVLSTGAKKPIYANLENIGHFEFLLKHPVILNKILNDKDKKVIQLQNSEMYSIEALFLNRAELFDLKSIKILIKLLLSYNYIEFKILSDFKIYYIITNEGLQKAEELQSDYFQRLRNLNLELRPFISLPSSKLGFLIDSHLNYGTKNKNTKT</sequence>